<evidence type="ECO:0000313" key="2">
    <source>
        <dbReference type="EMBL" id="HAS6680124.1"/>
    </source>
</evidence>
<reference evidence="2" key="3">
    <citation type="submission" date="2019-12" db="EMBL/GenBank/DDBJ databases">
        <authorList>
            <consortium name="NCBI Pathogen Detection Project"/>
        </authorList>
    </citation>
    <scope>NUCLEOTIDE SEQUENCE</scope>
    <source>
        <strain evidence="2">1930</strain>
    </source>
</reference>
<geneLocation type="plasmid" evidence="4">
    <name>pvpsd2016-5</name>
</geneLocation>
<feature type="domain" description="Transposase zinc-binding" evidence="1">
    <location>
        <begin position="9"/>
        <end position="69"/>
    </location>
</feature>
<organism evidence="2">
    <name type="scientific">Vibrio parahaemolyticus</name>
    <dbReference type="NCBI Taxonomy" id="670"/>
    <lineage>
        <taxon>Bacteria</taxon>
        <taxon>Pseudomonadati</taxon>
        <taxon>Pseudomonadota</taxon>
        <taxon>Gammaproteobacteria</taxon>
        <taxon>Vibrionales</taxon>
        <taxon>Vibrionaceae</taxon>
        <taxon>Vibrio</taxon>
    </lineage>
</organism>
<dbReference type="Proteomes" id="UP000464718">
    <property type="component" value="Plasmid pvpsd2016-5"/>
</dbReference>
<evidence type="ECO:0000313" key="3">
    <source>
        <dbReference type="EMBL" id="QHH13430.1"/>
    </source>
</evidence>
<reference evidence="3 4" key="2">
    <citation type="submission" date="2018-12" db="EMBL/GenBank/DDBJ databases">
        <title>Genomic insights into the evolutionary origins and pathogenicity of five Vibrio parahaemolyticus strains isolated from the shrimp with acute hepatopancreatic necrosis disease (AHPND).</title>
        <authorList>
            <person name="Yang Q."/>
            <person name="Dong X."/>
            <person name="Xie G."/>
            <person name="Fu S."/>
            <person name="Zou P."/>
            <person name="Sun J."/>
            <person name="Wang Y."/>
            <person name="Huang J."/>
        </authorList>
    </citation>
    <scope>NUCLEOTIDE SEQUENCE [LARGE SCALE GENOMIC DNA]</scope>
    <source>
        <strain evidence="3 4">20160303005-1</strain>
        <plasmid evidence="3">pVPSD2016-5</plasmid>
        <plasmid evidence="4">pvpsd2016-5</plasmid>
    </source>
</reference>
<protein>
    <recommendedName>
        <fullName evidence="1">Transposase zinc-binding domain-containing protein</fullName>
    </recommendedName>
</protein>
<sequence length="71" mass="7944">MYLSKHIFEIRDVVVANVTRMLACGSASMGSRLYKCKNSGCTYYTKYLNQSCKSRACCSGGVKSTERWMVA</sequence>
<gene>
    <name evidence="3" type="ORF">EHC69_29605</name>
    <name evidence="2" type="ORF">I7278_25425</name>
</gene>
<name>A0A2S1MK01_VIBPH</name>
<dbReference type="EMBL" id="DACQKT010000025">
    <property type="protein sequence ID" value="HAS6680124.1"/>
    <property type="molecule type" value="Genomic_DNA"/>
</dbReference>
<evidence type="ECO:0000259" key="1">
    <source>
        <dbReference type="Pfam" id="PF14319"/>
    </source>
</evidence>
<accession>A0A2S1MK01</accession>
<evidence type="ECO:0000313" key="4">
    <source>
        <dbReference type="Proteomes" id="UP000464718"/>
    </source>
</evidence>
<dbReference type="InterPro" id="IPR026889">
    <property type="entry name" value="Zn_Tnp"/>
</dbReference>
<proteinExistence type="predicted"/>
<keyword evidence="3" id="KW-0614">Plasmid</keyword>
<dbReference type="Proteomes" id="UP000856022">
    <property type="component" value="Unassembled WGS sequence"/>
</dbReference>
<dbReference type="AlphaFoldDB" id="A0A2S1MK01"/>
<geneLocation type="plasmid" evidence="3">
    <name>pVPSD2016-5</name>
</geneLocation>
<dbReference type="EMBL" id="CP034304">
    <property type="protein sequence ID" value="QHH13430.1"/>
    <property type="molecule type" value="Genomic_DNA"/>
</dbReference>
<reference evidence="2" key="1">
    <citation type="journal article" date="2018" name="Genome Biol.">
        <title>SKESA: strategic k-mer extension for scrupulous assemblies.</title>
        <authorList>
            <person name="Souvorov A."/>
            <person name="Agarwala R."/>
            <person name="Lipman D.J."/>
        </authorList>
    </citation>
    <scope>NUCLEOTIDE SEQUENCE</scope>
    <source>
        <strain evidence="2">1930</strain>
    </source>
</reference>
<dbReference type="Pfam" id="PF14319">
    <property type="entry name" value="Zn_Tnp_IS91"/>
    <property type="match status" value="1"/>
</dbReference>